<name>A0A816JTB3_BRANA</name>
<sequence length="145" mass="16563">MRTTLHVSKEEGAFLDTVNELSKSAKVSLNILKYRKFIFFLRLIFPVAGSEILSRNSGQYSFKQLSILLNHLEYARLEASLISAIIFLDRFSAILALFVNRQSTISFSVYWRCSRRSILFGENSITVSTAAHSRAQLRSLLRLIN</sequence>
<proteinExistence type="predicted"/>
<gene>
    <name evidence="1" type="ORF">DARMORV10_C04P20190.1</name>
</gene>
<accession>A0A816JTB3</accession>
<protein>
    <submittedName>
        <fullName evidence="1">(rape) hypothetical protein</fullName>
    </submittedName>
</protein>
<reference evidence="1" key="1">
    <citation type="submission" date="2021-01" db="EMBL/GenBank/DDBJ databases">
        <authorList>
            <consortium name="Genoscope - CEA"/>
            <person name="William W."/>
        </authorList>
    </citation>
    <scope>NUCLEOTIDE SEQUENCE</scope>
</reference>
<evidence type="ECO:0000313" key="1">
    <source>
        <dbReference type="EMBL" id="CAF1827787.1"/>
    </source>
</evidence>
<dbReference type="Proteomes" id="UP001295469">
    <property type="component" value="Chromosome C04"/>
</dbReference>
<organism evidence="1">
    <name type="scientific">Brassica napus</name>
    <name type="common">Rape</name>
    <dbReference type="NCBI Taxonomy" id="3708"/>
    <lineage>
        <taxon>Eukaryota</taxon>
        <taxon>Viridiplantae</taxon>
        <taxon>Streptophyta</taxon>
        <taxon>Embryophyta</taxon>
        <taxon>Tracheophyta</taxon>
        <taxon>Spermatophyta</taxon>
        <taxon>Magnoliopsida</taxon>
        <taxon>eudicotyledons</taxon>
        <taxon>Gunneridae</taxon>
        <taxon>Pentapetalae</taxon>
        <taxon>rosids</taxon>
        <taxon>malvids</taxon>
        <taxon>Brassicales</taxon>
        <taxon>Brassicaceae</taxon>
        <taxon>Brassiceae</taxon>
        <taxon>Brassica</taxon>
    </lineage>
</organism>
<dbReference type="AlphaFoldDB" id="A0A816JTB3"/>
<dbReference type="EMBL" id="HG994368">
    <property type="protein sequence ID" value="CAF1827787.1"/>
    <property type="molecule type" value="Genomic_DNA"/>
</dbReference>